<accession>A0ABS1I8J5</accession>
<evidence type="ECO:0008006" key="4">
    <source>
        <dbReference type="Google" id="ProtNLM"/>
    </source>
</evidence>
<dbReference type="RefSeq" id="WP_200487753.1">
    <property type="nucleotide sequence ID" value="NZ_JAEPIV010000055.1"/>
</dbReference>
<dbReference type="Proteomes" id="UP000654452">
    <property type="component" value="Unassembled WGS sequence"/>
</dbReference>
<keyword evidence="3" id="KW-1185">Reference proteome</keyword>
<feature type="compositionally biased region" description="Basic and acidic residues" evidence="1">
    <location>
        <begin position="36"/>
        <end position="48"/>
    </location>
</feature>
<comment type="caution">
    <text evidence="2">The sequence shown here is derived from an EMBL/GenBank/DDBJ whole genome shotgun (WGS) entry which is preliminary data.</text>
</comment>
<name>A0ABS1I8J5_9PROT</name>
<reference evidence="2 3" key="1">
    <citation type="submission" date="2021-01" db="EMBL/GenBank/DDBJ databases">
        <title>Azospirillum sp. YIM DDC1 draft genome.</title>
        <authorList>
            <person name="Wang Y.-X."/>
        </authorList>
    </citation>
    <scope>NUCLEOTIDE SEQUENCE [LARGE SCALE GENOMIC DNA]</scope>
    <source>
        <strain evidence="2 3">YIM DDC1</strain>
    </source>
</reference>
<evidence type="ECO:0000256" key="1">
    <source>
        <dbReference type="SAM" id="MobiDB-lite"/>
    </source>
</evidence>
<evidence type="ECO:0000313" key="2">
    <source>
        <dbReference type="EMBL" id="MBK4723406.1"/>
    </source>
</evidence>
<proteinExistence type="predicted"/>
<feature type="compositionally biased region" description="Basic and acidic residues" evidence="1">
    <location>
        <begin position="108"/>
        <end position="120"/>
    </location>
</feature>
<sequence length="189" mass="20405">MTKPKRPKPTPPPQFGALAAAFSDPAKTAANAAPARNDRVPPFLRDDYTPPAGQDSRQAPQEASPAPAAAPEAPEQAKAPPAPSKAARTRSGKPKEVKVETVVEAPPVDDRHLDLDDIPVKRKPGRPKADVELVNQTFSFRADHLAELHRITAAEYGRLGRKVVPSEVLRSLLDIAFEQVRKSGEKVLP</sequence>
<evidence type="ECO:0000313" key="3">
    <source>
        <dbReference type="Proteomes" id="UP000654452"/>
    </source>
</evidence>
<feature type="compositionally biased region" description="Low complexity" evidence="1">
    <location>
        <begin position="24"/>
        <end position="35"/>
    </location>
</feature>
<feature type="compositionally biased region" description="Low complexity" evidence="1">
    <location>
        <begin position="58"/>
        <end position="79"/>
    </location>
</feature>
<protein>
    <recommendedName>
        <fullName evidence="4">Stability/partitioning determinant</fullName>
    </recommendedName>
</protein>
<organism evidence="2 3">
    <name type="scientific">Azospirillum aestuarii</name>
    <dbReference type="NCBI Taxonomy" id="2802052"/>
    <lineage>
        <taxon>Bacteria</taxon>
        <taxon>Pseudomonadati</taxon>
        <taxon>Pseudomonadota</taxon>
        <taxon>Alphaproteobacteria</taxon>
        <taxon>Rhodospirillales</taxon>
        <taxon>Azospirillaceae</taxon>
        <taxon>Azospirillum</taxon>
    </lineage>
</organism>
<gene>
    <name evidence="2" type="ORF">JJL56_31640</name>
</gene>
<feature type="region of interest" description="Disordered" evidence="1">
    <location>
        <begin position="1"/>
        <end position="128"/>
    </location>
</feature>
<dbReference type="EMBL" id="JAEPIV010000055">
    <property type="protein sequence ID" value="MBK4723406.1"/>
    <property type="molecule type" value="Genomic_DNA"/>
</dbReference>